<dbReference type="AlphaFoldDB" id="A0A0J9XAP8"/>
<feature type="domain" description="Hyaluronan/mRNA-binding protein" evidence="2">
    <location>
        <begin position="31"/>
        <end position="64"/>
    </location>
</feature>
<feature type="compositionally biased region" description="Polar residues" evidence="1">
    <location>
        <begin position="1"/>
        <end position="11"/>
    </location>
</feature>
<sequence length="93" mass="10341">MTRTIRSNSSSDPEKELPRYFAKHGIPNQAPNKVKKNGHGAGNWGKVGDEIEDLELDGEFNFAHPRRRSNSSSGVNKSAKLAFEEGEEESIKE</sequence>
<reference evidence="4" key="3">
    <citation type="submission" date="2020-01" db="EMBL/GenBank/DDBJ databases">
        <authorList>
            <person name="Perkins V."/>
            <person name="Lessard M.-H."/>
            <person name="Dugat-Bony E."/>
            <person name="Frenette M."/>
            <person name="Labrie S."/>
        </authorList>
    </citation>
    <scope>NUCLEOTIDE SEQUENCE</scope>
    <source>
        <strain evidence="4">LMA-70</strain>
    </source>
</reference>
<dbReference type="Proteomes" id="UP000750522">
    <property type="component" value="Unassembled WGS sequence"/>
</dbReference>
<reference evidence="3 5" key="1">
    <citation type="submission" date="2014-03" db="EMBL/GenBank/DDBJ databases">
        <authorList>
            <person name="Casaregola S."/>
        </authorList>
    </citation>
    <scope>NUCLEOTIDE SEQUENCE [LARGE SCALE GENOMIC DNA]</scope>
    <source>
        <strain evidence="3 5">CLIB 918</strain>
    </source>
</reference>
<feature type="region of interest" description="Disordered" evidence="1">
    <location>
        <begin position="62"/>
        <end position="93"/>
    </location>
</feature>
<keyword evidence="5" id="KW-1185">Reference proteome</keyword>
<dbReference type="Pfam" id="PF04774">
    <property type="entry name" value="HABP4_PAI-RBP1"/>
    <property type="match status" value="1"/>
</dbReference>
<feature type="region of interest" description="Disordered" evidence="1">
    <location>
        <begin position="1"/>
        <end position="20"/>
    </location>
</feature>
<evidence type="ECO:0000313" key="5">
    <source>
        <dbReference type="Proteomes" id="UP000242525"/>
    </source>
</evidence>
<comment type="caution">
    <text evidence="3">The sequence shown here is derived from an EMBL/GenBank/DDBJ whole genome shotgun (WGS) entry which is preliminary data.</text>
</comment>
<gene>
    <name evidence="3" type="ORF">BN980_GECA07s03277g</name>
    <name evidence="4" type="ORF">DV451_004723</name>
</gene>
<feature type="compositionally biased region" description="Acidic residues" evidence="1">
    <location>
        <begin position="84"/>
        <end position="93"/>
    </location>
</feature>
<name>A0A0J9XAP8_GEOCN</name>
<dbReference type="STRING" id="1173061.A0A0J9XAP8"/>
<evidence type="ECO:0000256" key="1">
    <source>
        <dbReference type="SAM" id="MobiDB-lite"/>
    </source>
</evidence>
<accession>A0A0J9XAP8</accession>
<reference evidence="4" key="2">
    <citation type="journal article" date="2020" name="Front. Microbiol.">
        <title>Phenotypic and Genetic Characterization of the Cheese Ripening Yeast Geotrichum candidum.</title>
        <authorList>
            <person name="Perkins V."/>
            <person name="Vignola S."/>
            <person name="Lessard M.H."/>
            <person name="Plante P.L."/>
            <person name="Corbeil J."/>
            <person name="Dugat-Bony E."/>
            <person name="Frenette M."/>
            <person name="Labrie S."/>
        </authorList>
    </citation>
    <scope>NUCLEOTIDE SEQUENCE</scope>
    <source>
        <strain evidence="4">LMA-70</strain>
    </source>
</reference>
<proteinExistence type="predicted"/>
<dbReference type="InterPro" id="IPR006861">
    <property type="entry name" value="HABP4_PAIRBP1-bd"/>
</dbReference>
<dbReference type="OrthoDB" id="2122308at2759"/>
<dbReference type="EMBL" id="QQZK01000153">
    <property type="protein sequence ID" value="KAF5095241.1"/>
    <property type="molecule type" value="Genomic_DNA"/>
</dbReference>
<dbReference type="Proteomes" id="UP000242525">
    <property type="component" value="Unassembled WGS sequence"/>
</dbReference>
<evidence type="ECO:0000313" key="4">
    <source>
        <dbReference type="EMBL" id="KAF5095241.1"/>
    </source>
</evidence>
<evidence type="ECO:0000259" key="2">
    <source>
        <dbReference type="Pfam" id="PF04774"/>
    </source>
</evidence>
<evidence type="ECO:0000313" key="3">
    <source>
        <dbReference type="EMBL" id="CDO54343.1"/>
    </source>
</evidence>
<organism evidence="3 5">
    <name type="scientific">Geotrichum candidum</name>
    <name type="common">Oospora lactis</name>
    <name type="synonym">Dipodascus geotrichum</name>
    <dbReference type="NCBI Taxonomy" id="1173061"/>
    <lineage>
        <taxon>Eukaryota</taxon>
        <taxon>Fungi</taxon>
        <taxon>Dikarya</taxon>
        <taxon>Ascomycota</taxon>
        <taxon>Saccharomycotina</taxon>
        <taxon>Dipodascomycetes</taxon>
        <taxon>Dipodascales</taxon>
        <taxon>Dipodascaceae</taxon>
        <taxon>Geotrichum</taxon>
    </lineage>
</organism>
<protein>
    <recommendedName>
        <fullName evidence="2">Hyaluronan/mRNA-binding protein domain-containing protein</fullName>
    </recommendedName>
</protein>
<dbReference type="EMBL" id="CCBN010000007">
    <property type="protein sequence ID" value="CDO54343.1"/>
    <property type="molecule type" value="Genomic_DNA"/>
</dbReference>